<dbReference type="KEGG" id="mefw:F1737_11480"/>
<evidence type="ECO:0000313" key="2">
    <source>
        <dbReference type="EMBL" id="WOF17252.1"/>
    </source>
</evidence>
<name>A0AA97FEU4_9EURY</name>
<dbReference type="AlphaFoldDB" id="A0AA97FEU4"/>
<keyword evidence="1" id="KW-0812">Transmembrane</keyword>
<evidence type="ECO:0000313" key="3">
    <source>
        <dbReference type="Proteomes" id="UP001301797"/>
    </source>
</evidence>
<keyword evidence="3" id="KW-1185">Reference proteome</keyword>
<organism evidence="2 3">
    <name type="scientific">Methanochimaera problematica</name>
    <dbReference type="NCBI Taxonomy" id="2609417"/>
    <lineage>
        <taxon>Archaea</taxon>
        <taxon>Methanobacteriati</taxon>
        <taxon>Methanobacteriota</taxon>
        <taxon>Stenosarchaea group</taxon>
        <taxon>Methanomicrobia</taxon>
        <taxon>Methanomicrobiales</taxon>
        <taxon>Methanomicrobiaceae</taxon>
        <taxon>Methanochimaera</taxon>
    </lineage>
</organism>
<reference evidence="2 3" key="1">
    <citation type="submission" date="2019-09" db="EMBL/GenBank/DDBJ databases">
        <title>The complete genome of Methanoplanus sp. FWC-SCC4.</title>
        <authorList>
            <person name="Chen S.-C."/>
            <person name="Zhou Y.-Z."/>
            <person name="Lai M.-C."/>
        </authorList>
    </citation>
    <scope>NUCLEOTIDE SEQUENCE [LARGE SCALE GENOMIC DNA]</scope>
    <source>
        <strain evidence="2 3">FWC-SCC4</strain>
    </source>
</reference>
<protein>
    <submittedName>
        <fullName evidence="2">Uncharacterized protein</fullName>
    </submittedName>
</protein>
<sequence>MIDISLAADIGTIVVAVVNIILIGIIYIEFRDSRMPNIRTEIRSPKGSSKRKVGVLETDTLYLISTNRSKNVAKRIHIELIFKFNDIEYKVRNNVHSHLNGGESFKILVCLGEIKKIS</sequence>
<feature type="transmembrane region" description="Helical" evidence="1">
    <location>
        <begin position="6"/>
        <end position="30"/>
    </location>
</feature>
<dbReference type="Proteomes" id="UP001301797">
    <property type="component" value="Chromosome"/>
</dbReference>
<dbReference type="RefSeq" id="WP_317136716.1">
    <property type="nucleotide sequence ID" value="NZ_CP043875.1"/>
</dbReference>
<keyword evidence="1" id="KW-1133">Transmembrane helix</keyword>
<evidence type="ECO:0000256" key="1">
    <source>
        <dbReference type="SAM" id="Phobius"/>
    </source>
</evidence>
<proteinExistence type="predicted"/>
<gene>
    <name evidence="2" type="ORF">F1737_11480</name>
</gene>
<dbReference type="GeneID" id="85230800"/>
<accession>A0AA97FEU4</accession>
<keyword evidence="1" id="KW-0472">Membrane</keyword>
<dbReference type="EMBL" id="CP043875">
    <property type="protein sequence ID" value="WOF17252.1"/>
    <property type="molecule type" value="Genomic_DNA"/>
</dbReference>